<organism evidence="1 2">
    <name type="scientific">Pogonophryne albipinna</name>
    <dbReference type="NCBI Taxonomy" id="1090488"/>
    <lineage>
        <taxon>Eukaryota</taxon>
        <taxon>Metazoa</taxon>
        <taxon>Chordata</taxon>
        <taxon>Craniata</taxon>
        <taxon>Vertebrata</taxon>
        <taxon>Euteleostomi</taxon>
        <taxon>Actinopterygii</taxon>
        <taxon>Neopterygii</taxon>
        <taxon>Teleostei</taxon>
        <taxon>Neoteleostei</taxon>
        <taxon>Acanthomorphata</taxon>
        <taxon>Eupercaria</taxon>
        <taxon>Perciformes</taxon>
        <taxon>Notothenioidei</taxon>
        <taxon>Pogonophryne</taxon>
    </lineage>
</organism>
<evidence type="ECO:0000313" key="2">
    <source>
        <dbReference type="Proteomes" id="UP001219934"/>
    </source>
</evidence>
<keyword evidence="2" id="KW-1185">Reference proteome</keyword>
<reference evidence="1" key="1">
    <citation type="submission" date="2022-11" db="EMBL/GenBank/DDBJ databases">
        <title>Chromosome-level genome of Pogonophryne albipinna.</title>
        <authorList>
            <person name="Jo E."/>
        </authorList>
    </citation>
    <scope>NUCLEOTIDE SEQUENCE</scope>
    <source>
        <strain evidence="1">SGF0006</strain>
        <tissue evidence="1">Muscle</tissue>
    </source>
</reference>
<name>A0AAD6BFD1_9TELE</name>
<dbReference type="EMBL" id="JAPTMU010000006">
    <property type="protein sequence ID" value="KAJ4941807.1"/>
    <property type="molecule type" value="Genomic_DNA"/>
</dbReference>
<dbReference type="Proteomes" id="UP001219934">
    <property type="component" value="Unassembled WGS sequence"/>
</dbReference>
<dbReference type="AlphaFoldDB" id="A0AAD6BFD1"/>
<feature type="non-terminal residue" evidence="1">
    <location>
        <position position="68"/>
    </location>
</feature>
<protein>
    <submittedName>
        <fullName evidence="1">Uncharacterized protein</fullName>
    </submittedName>
</protein>
<dbReference type="PANTHER" id="PTHR14819:SF9">
    <property type="entry name" value="UP-REGULATOR OF CELL PROLIFERATION-LIKE"/>
    <property type="match status" value="1"/>
</dbReference>
<gene>
    <name evidence="1" type="ORF">JOQ06_011681</name>
</gene>
<dbReference type="PANTHER" id="PTHR14819">
    <property type="entry name" value="GTP-BINDING"/>
    <property type="match status" value="1"/>
</dbReference>
<accession>A0AAD6BFD1</accession>
<comment type="caution">
    <text evidence="1">The sequence shown here is derived from an EMBL/GenBank/DDBJ whole genome shotgun (WGS) entry which is preliminary data.</text>
</comment>
<proteinExistence type="predicted"/>
<evidence type="ECO:0000313" key="1">
    <source>
        <dbReference type="EMBL" id="KAJ4941807.1"/>
    </source>
</evidence>
<dbReference type="InterPro" id="IPR052986">
    <property type="entry name" value="VLIG_GTPase"/>
</dbReference>
<sequence>MADIAHEYGICVDEESPDCQTAKKNADAITAEIHDILQYKEAQLPLQGQLWKDLTRLEKEELRLRKVG</sequence>